<dbReference type="Proteomes" id="UP000801492">
    <property type="component" value="Unassembled WGS sequence"/>
</dbReference>
<feature type="non-terminal residue" evidence="2">
    <location>
        <position position="1"/>
    </location>
</feature>
<comment type="caution">
    <text evidence="2">The sequence shown here is derived from an EMBL/GenBank/DDBJ whole genome shotgun (WGS) entry which is preliminary data.</text>
</comment>
<dbReference type="OrthoDB" id="6769171at2759"/>
<reference evidence="2" key="1">
    <citation type="submission" date="2019-08" db="EMBL/GenBank/DDBJ databases">
        <title>The genome of the North American firefly Photinus pyralis.</title>
        <authorList>
            <consortium name="Photinus pyralis genome working group"/>
            <person name="Fallon T.R."/>
            <person name="Sander Lower S.E."/>
            <person name="Weng J.-K."/>
        </authorList>
    </citation>
    <scope>NUCLEOTIDE SEQUENCE</scope>
    <source>
        <strain evidence="2">TRF0915ILg1</strain>
        <tissue evidence="2">Whole body</tissue>
    </source>
</reference>
<sequence length="199" mass="22870">IQQRVSAVILVSLCTINRIAKELKKDEKPSFCIPNQVRKNRKSKVALDDFDRDVLRRMIINFHATEGVVPTLTRTRERIEEEEQFKLAPSTDKQTILLRKKIRSDGATTLQLQRILHRQLLLVASEGEAVDREEKTFCVVCGMEFTGAHSYDICKNPVHAIYGNTVEEEGYGSRILCYLCQNRSEYKRTKGTCCTNYIN</sequence>
<dbReference type="Pfam" id="PF23663">
    <property type="entry name" value="Znf_SCAND3"/>
    <property type="match status" value="1"/>
</dbReference>
<proteinExistence type="predicted"/>
<evidence type="ECO:0000313" key="2">
    <source>
        <dbReference type="EMBL" id="KAF2888906.1"/>
    </source>
</evidence>
<gene>
    <name evidence="2" type="ORF">ILUMI_17267</name>
</gene>
<feature type="domain" description="SCAN" evidence="1">
    <location>
        <begin position="146"/>
        <end position="190"/>
    </location>
</feature>
<accession>A0A8K0CNM6</accession>
<keyword evidence="3" id="KW-1185">Reference proteome</keyword>
<dbReference type="AlphaFoldDB" id="A0A8K0CNM6"/>
<evidence type="ECO:0000259" key="1">
    <source>
        <dbReference type="Pfam" id="PF23663"/>
    </source>
</evidence>
<name>A0A8K0CNM6_IGNLU</name>
<dbReference type="EMBL" id="VTPC01072836">
    <property type="protein sequence ID" value="KAF2888906.1"/>
    <property type="molecule type" value="Genomic_DNA"/>
</dbReference>
<evidence type="ECO:0000313" key="3">
    <source>
        <dbReference type="Proteomes" id="UP000801492"/>
    </source>
</evidence>
<protein>
    <recommendedName>
        <fullName evidence="1">SCAN domain-containing protein</fullName>
    </recommendedName>
</protein>
<organism evidence="2 3">
    <name type="scientific">Ignelater luminosus</name>
    <name type="common">Cucubano</name>
    <name type="synonym">Pyrophorus luminosus</name>
    <dbReference type="NCBI Taxonomy" id="2038154"/>
    <lineage>
        <taxon>Eukaryota</taxon>
        <taxon>Metazoa</taxon>
        <taxon>Ecdysozoa</taxon>
        <taxon>Arthropoda</taxon>
        <taxon>Hexapoda</taxon>
        <taxon>Insecta</taxon>
        <taxon>Pterygota</taxon>
        <taxon>Neoptera</taxon>
        <taxon>Endopterygota</taxon>
        <taxon>Coleoptera</taxon>
        <taxon>Polyphaga</taxon>
        <taxon>Elateriformia</taxon>
        <taxon>Elateroidea</taxon>
        <taxon>Elateridae</taxon>
        <taxon>Agrypninae</taxon>
        <taxon>Pyrophorini</taxon>
        <taxon>Ignelater</taxon>
    </lineage>
</organism>
<dbReference type="InterPro" id="IPR057560">
    <property type="entry name" value="Znf_SCAND3"/>
</dbReference>